<dbReference type="Proteomes" id="UP001221142">
    <property type="component" value="Unassembled WGS sequence"/>
</dbReference>
<dbReference type="AlphaFoldDB" id="A0AAD7F9U7"/>
<evidence type="ECO:0000313" key="1">
    <source>
        <dbReference type="EMBL" id="KAJ7611178.1"/>
    </source>
</evidence>
<accession>A0AAD7F9U7</accession>
<name>A0AAD7F9U7_9AGAR</name>
<keyword evidence="2" id="KW-1185">Reference proteome</keyword>
<proteinExistence type="predicted"/>
<gene>
    <name evidence="1" type="ORF">FB45DRAFT_1065874</name>
</gene>
<protein>
    <submittedName>
        <fullName evidence="1">Uncharacterized protein</fullName>
    </submittedName>
</protein>
<reference evidence="1" key="1">
    <citation type="submission" date="2023-03" db="EMBL/GenBank/DDBJ databases">
        <title>Massive genome expansion in bonnet fungi (Mycena s.s.) driven by repeated elements and novel gene families across ecological guilds.</title>
        <authorList>
            <consortium name="Lawrence Berkeley National Laboratory"/>
            <person name="Harder C.B."/>
            <person name="Miyauchi S."/>
            <person name="Viragh M."/>
            <person name="Kuo A."/>
            <person name="Thoen E."/>
            <person name="Andreopoulos B."/>
            <person name="Lu D."/>
            <person name="Skrede I."/>
            <person name="Drula E."/>
            <person name="Henrissat B."/>
            <person name="Morin E."/>
            <person name="Kohler A."/>
            <person name="Barry K."/>
            <person name="LaButti K."/>
            <person name="Morin E."/>
            <person name="Salamov A."/>
            <person name="Lipzen A."/>
            <person name="Mereny Z."/>
            <person name="Hegedus B."/>
            <person name="Baldrian P."/>
            <person name="Stursova M."/>
            <person name="Weitz H."/>
            <person name="Taylor A."/>
            <person name="Grigoriev I.V."/>
            <person name="Nagy L.G."/>
            <person name="Martin F."/>
            <person name="Kauserud H."/>
        </authorList>
    </citation>
    <scope>NUCLEOTIDE SEQUENCE</scope>
    <source>
        <strain evidence="1">9284</strain>
    </source>
</reference>
<sequence>MSSFDLFFPWSDSCPIDSGLFSNSSPNLSLDYATSLRPASTPRNAFLKRRWQFGLSVTPAKQEALSVGDVSGRVVDPTLVYLCELLGRLVEFPDSDRDAWGFAIASPFINGRPSRTSTESDLRVFMENKLEGPASCLLDPCVRLQEYTLLAMHAAQKEDARQFQEMMRKASDLVVHCGPALGLEDAPAMEWCPLFDESYLSPRGKAEEVRSAFALLICLDVTAGLNMWAPSMIDQGLLELFRRLATTHLSDTEINLVRAKSVLFLRDSQELVAEWKRRWPEDTVAAGSKRYQSLIDSIHAHVNFITTSLMEVSCIPSLSGAQPTLKACTVLCLAAAAELHGLFAGEQLEERRKCSEAIGEIRKIERAFSQRDWRYLDSTLILCWSVASKRLQENAGAY</sequence>
<organism evidence="1 2">
    <name type="scientific">Roridomyces roridus</name>
    <dbReference type="NCBI Taxonomy" id="1738132"/>
    <lineage>
        <taxon>Eukaryota</taxon>
        <taxon>Fungi</taxon>
        <taxon>Dikarya</taxon>
        <taxon>Basidiomycota</taxon>
        <taxon>Agaricomycotina</taxon>
        <taxon>Agaricomycetes</taxon>
        <taxon>Agaricomycetidae</taxon>
        <taxon>Agaricales</taxon>
        <taxon>Marasmiineae</taxon>
        <taxon>Mycenaceae</taxon>
        <taxon>Roridomyces</taxon>
    </lineage>
</organism>
<comment type="caution">
    <text evidence="1">The sequence shown here is derived from an EMBL/GenBank/DDBJ whole genome shotgun (WGS) entry which is preliminary data.</text>
</comment>
<evidence type="ECO:0000313" key="2">
    <source>
        <dbReference type="Proteomes" id="UP001221142"/>
    </source>
</evidence>
<dbReference type="EMBL" id="JARKIF010000033">
    <property type="protein sequence ID" value="KAJ7611178.1"/>
    <property type="molecule type" value="Genomic_DNA"/>
</dbReference>